<dbReference type="RefSeq" id="WP_263734481.1">
    <property type="nucleotide sequence ID" value="NZ_JAOWKY010000002.1"/>
</dbReference>
<reference evidence="3 4" key="1">
    <citation type="submission" date="2022-10" db="EMBL/GenBank/DDBJ databases">
        <title>Defluviimonas sp. nov., isolated from ocean surface water.</title>
        <authorList>
            <person name="He W."/>
            <person name="Wang L."/>
            <person name="Zhang D.-F."/>
        </authorList>
    </citation>
    <scope>NUCLEOTIDE SEQUENCE [LARGE SCALE GENOMIC DNA]</scope>
    <source>
        <strain evidence="3 4">WL0002</strain>
    </source>
</reference>
<evidence type="ECO:0000313" key="4">
    <source>
        <dbReference type="Proteomes" id="UP001652542"/>
    </source>
</evidence>
<accession>A0ABT2ZCE3</accession>
<dbReference type="Proteomes" id="UP001652542">
    <property type="component" value="Unassembled WGS sequence"/>
</dbReference>
<comment type="caution">
    <text evidence="3">The sequence shown here is derived from an EMBL/GenBank/DDBJ whole genome shotgun (WGS) entry which is preliminary data.</text>
</comment>
<evidence type="ECO:0000313" key="3">
    <source>
        <dbReference type="EMBL" id="MCV2868815.1"/>
    </source>
</evidence>
<evidence type="ECO:0000256" key="1">
    <source>
        <dbReference type="SAM" id="MobiDB-lite"/>
    </source>
</evidence>
<feature type="domain" description="SseB protein N-terminal" evidence="2">
    <location>
        <begin position="12"/>
        <end position="114"/>
    </location>
</feature>
<proteinExistence type="predicted"/>
<protein>
    <submittedName>
        <fullName evidence="3">SseB family protein</fullName>
    </submittedName>
</protein>
<name>A0ABT2ZCE3_9RHOB</name>
<dbReference type="Pfam" id="PF07179">
    <property type="entry name" value="SseB"/>
    <property type="match status" value="1"/>
</dbReference>
<sequence>MSETTPLDLAHAAMEEAPDDDAVRLRFYHRLADTELFLLLVAEPDGDAITPHVFALEDGTFVAAFDQEERLAAFCDAPAPYAALPGRAIAAQLAGQGIGLALNLGVAPSGHLLPAAAIDWLSETLGHDPGHADARPEGFAAPDDLPQALVAELSAKLSGLGAVAKRAGLARAAYSDGREGALLGFVGAVPGVEPSLAKAVSEALSFSGVDTVDLDVAFLPADGPAAEAFLAVAQELELSPPPSPEAEQPERCQAEPEIPNLRVYRQRDA</sequence>
<dbReference type="EMBL" id="JAOWKY010000002">
    <property type="protein sequence ID" value="MCV2868815.1"/>
    <property type="molecule type" value="Genomic_DNA"/>
</dbReference>
<keyword evidence="4" id="KW-1185">Reference proteome</keyword>
<dbReference type="InterPro" id="IPR009839">
    <property type="entry name" value="SseB_N"/>
</dbReference>
<feature type="region of interest" description="Disordered" evidence="1">
    <location>
        <begin position="238"/>
        <end position="269"/>
    </location>
</feature>
<gene>
    <name evidence="3" type="ORF">OEW28_09260</name>
</gene>
<organism evidence="3 4">
    <name type="scientific">Albidovulum marisflavi</name>
    <dbReference type="NCBI Taxonomy" id="2984159"/>
    <lineage>
        <taxon>Bacteria</taxon>
        <taxon>Pseudomonadati</taxon>
        <taxon>Pseudomonadota</taxon>
        <taxon>Alphaproteobacteria</taxon>
        <taxon>Rhodobacterales</taxon>
        <taxon>Paracoccaceae</taxon>
        <taxon>Albidovulum</taxon>
    </lineage>
</organism>
<evidence type="ECO:0000259" key="2">
    <source>
        <dbReference type="Pfam" id="PF07179"/>
    </source>
</evidence>